<dbReference type="Proteomes" id="UP000830395">
    <property type="component" value="Chromosome 14"/>
</dbReference>
<accession>A0ACC5YWP1</accession>
<name>A0ACC5YWP1_9TELE</name>
<proteinExistence type="predicted"/>
<evidence type="ECO:0000313" key="2">
    <source>
        <dbReference type="Proteomes" id="UP000830395"/>
    </source>
</evidence>
<keyword evidence="2" id="KW-1185">Reference proteome</keyword>
<sequence length="198" mass="22052">MYGDRKSTVQTHNAPGHGLNQTRKVLQLQQSNFWFIQHNDLSDQLLFLSFVLILVPFFSERATALFGGHEGESESFMSERETFGGCQGDRKSHTGGYQGDWSHGDTHVSTGVIWVDDRYYTSVDVSRFEPHDIVVMAFNSSVVIHAEKVGDDGCVTDKFTHKSLLPEDMDPLSVSGTLTPEGMLVISVKSMSRPPSRP</sequence>
<evidence type="ECO:0000313" key="1">
    <source>
        <dbReference type="EMBL" id="MCJ8739850.1"/>
    </source>
</evidence>
<comment type="caution">
    <text evidence="1">The sequence shown here is derived from an EMBL/GenBank/DDBJ whole genome shotgun (WGS) entry which is preliminary data.</text>
</comment>
<protein>
    <submittedName>
        <fullName evidence="1">Uncharacterized protein</fullName>
    </submittedName>
</protein>
<reference evidence="1" key="1">
    <citation type="submission" date="2020-02" db="EMBL/GenBank/DDBJ databases">
        <title>Genome sequencing of the panga catfish, Pangasius djambal.</title>
        <authorList>
            <person name="Wen M."/>
            <person name="Zahm M."/>
            <person name="Roques C."/>
            <person name="Cabau C."/>
            <person name="Klopp C."/>
            <person name="Donnadieu C."/>
            <person name="Jouanno E."/>
            <person name="Avarre J.-C."/>
            <person name="Campet M."/>
            <person name="Ha T."/>
            <person name="Dugue R."/>
            <person name="Lampietro C."/>
            <person name="Louis A."/>
            <person name="Herpin A."/>
            <person name="Echchiki A."/>
            <person name="Berthelot C."/>
            <person name="Parey E."/>
            <person name="Roest-Crollius H."/>
            <person name="Braasch I."/>
            <person name="Postlethwait J.H."/>
            <person name="Bobe J."/>
            <person name="Montfort J."/>
            <person name="Bouchez O."/>
            <person name="Begum T."/>
            <person name="Schartl M."/>
            <person name="Gustiano R."/>
            <person name="Guiguen Y."/>
        </authorList>
    </citation>
    <scope>NUCLEOTIDE SEQUENCE</scope>
    <source>
        <strain evidence="1">Pdj_M5554</strain>
    </source>
</reference>
<organism evidence="1 2">
    <name type="scientific">Pangasius djambal</name>
    <dbReference type="NCBI Taxonomy" id="1691987"/>
    <lineage>
        <taxon>Eukaryota</taxon>
        <taxon>Metazoa</taxon>
        <taxon>Chordata</taxon>
        <taxon>Craniata</taxon>
        <taxon>Vertebrata</taxon>
        <taxon>Euteleostomi</taxon>
        <taxon>Actinopterygii</taxon>
        <taxon>Neopterygii</taxon>
        <taxon>Teleostei</taxon>
        <taxon>Ostariophysi</taxon>
        <taxon>Siluriformes</taxon>
        <taxon>Pangasiidae</taxon>
        <taxon>Pangasius</taxon>
    </lineage>
</organism>
<gene>
    <name evidence="1" type="ORF">PDJAM_G00052110</name>
</gene>
<dbReference type="EMBL" id="CM040988">
    <property type="protein sequence ID" value="MCJ8739850.1"/>
    <property type="molecule type" value="Genomic_DNA"/>
</dbReference>